<evidence type="ECO:0000256" key="1">
    <source>
        <dbReference type="ARBA" id="ARBA00001966"/>
    </source>
</evidence>
<accession>A0A1G5G971</accession>
<dbReference type="InterPro" id="IPR058240">
    <property type="entry name" value="rSAM_sf"/>
</dbReference>
<organism evidence="8 9">
    <name type="scientific">Desulfoluna spongiiphila</name>
    <dbReference type="NCBI Taxonomy" id="419481"/>
    <lineage>
        <taxon>Bacteria</taxon>
        <taxon>Pseudomonadati</taxon>
        <taxon>Thermodesulfobacteriota</taxon>
        <taxon>Desulfobacteria</taxon>
        <taxon>Desulfobacterales</taxon>
        <taxon>Desulfolunaceae</taxon>
        <taxon>Desulfoluna</taxon>
    </lineage>
</organism>
<dbReference type="GO" id="GO:0051539">
    <property type="term" value="F:4 iron, 4 sulfur cluster binding"/>
    <property type="evidence" value="ECO:0007669"/>
    <property type="project" value="UniProtKB-KW"/>
</dbReference>
<keyword evidence="5" id="KW-0408">Iron</keyword>
<dbReference type="SUPFAM" id="SSF102114">
    <property type="entry name" value="Radical SAM enzymes"/>
    <property type="match status" value="1"/>
</dbReference>
<dbReference type="PANTHER" id="PTHR43787">
    <property type="entry name" value="FEMO COFACTOR BIOSYNTHESIS PROTEIN NIFB-RELATED"/>
    <property type="match status" value="1"/>
</dbReference>
<dbReference type="SFLD" id="SFLDS00029">
    <property type="entry name" value="Radical_SAM"/>
    <property type="match status" value="1"/>
</dbReference>
<keyword evidence="9" id="KW-1185">Reference proteome</keyword>
<evidence type="ECO:0000256" key="2">
    <source>
        <dbReference type="ARBA" id="ARBA00022485"/>
    </source>
</evidence>
<comment type="cofactor">
    <cofactor evidence="1">
        <name>[4Fe-4S] cluster</name>
        <dbReference type="ChEBI" id="CHEBI:49883"/>
    </cofactor>
</comment>
<dbReference type="Proteomes" id="UP000198870">
    <property type="component" value="Unassembled WGS sequence"/>
</dbReference>
<keyword evidence="2" id="KW-0004">4Fe-4S</keyword>
<sequence>MCEECLVFTQRSQLSTVRHSRAYGHFSYIYPVISRRSRGLSIGVNLSLDNRCNYNCIYCEVDRSAPAAAAQVDPEALGQELYQMLSDLSPHSPALRDVTFAGNGEPMAVRCLDHCIDLAADTLDALGFADIPVVVITNGTFIHRPWGKRALARLAAAGGEVWIKLDAGDQERMTRINSTLFPLEKLEENIFDASRVLPVTLQSMFMKRWGQPPSDEAVDRYIGCLNRLTEAGAVIAGVQVYTVARQPRLSHITALDAPALEAIVSRIRTETGLPAASFA</sequence>
<dbReference type="GO" id="GO:0046872">
    <property type="term" value="F:metal ion binding"/>
    <property type="evidence" value="ECO:0007669"/>
    <property type="project" value="UniProtKB-KW"/>
</dbReference>
<proteinExistence type="predicted"/>
<dbReference type="RefSeq" id="WP_092211297.1">
    <property type="nucleotide sequence ID" value="NZ_FMUX01000010.1"/>
</dbReference>
<dbReference type="EMBL" id="FMUX01000010">
    <property type="protein sequence ID" value="SCY48024.1"/>
    <property type="molecule type" value="Genomic_DNA"/>
</dbReference>
<dbReference type="GO" id="GO:0003824">
    <property type="term" value="F:catalytic activity"/>
    <property type="evidence" value="ECO:0007669"/>
    <property type="project" value="InterPro"/>
</dbReference>
<evidence type="ECO:0000313" key="9">
    <source>
        <dbReference type="Proteomes" id="UP000198870"/>
    </source>
</evidence>
<evidence type="ECO:0000256" key="3">
    <source>
        <dbReference type="ARBA" id="ARBA00022691"/>
    </source>
</evidence>
<gene>
    <name evidence="8" type="ORF">SAMN05216233_11014</name>
</gene>
<name>A0A1G5G971_9BACT</name>
<keyword evidence="3" id="KW-0949">S-adenosyl-L-methionine</keyword>
<keyword evidence="4" id="KW-0479">Metal-binding</keyword>
<dbReference type="STRING" id="419481.SAMN05216233_11014"/>
<feature type="domain" description="Radical SAM core" evidence="7">
    <location>
        <begin position="50"/>
        <end position="205"/>
    </location>
</feature>
<dbReference type="Pfam" id="PF04055">
    <property type="entry name" value="Radical_SAM"/>
    <property type="match status" value="1"/>
</dbReference>
<evidence type="ECO:0000256" key="6">
    <source>
        <dbReference type="ARBA" id="ARBA00023014"/>
    </source>
</evidence>
<keyword evidence="6" id="KW-0411">Iron-sulfur</keyword>
<dbReference type="PANTHER" id="PTHR43787:SF3">
    <property type="entry name" value="ARYLSULFATASE REGULATORY PROTEIN"/>
    <property type="match status" value="1"/>
</dbReference>
<protein>
    <recommendedName>
        <fullName evidence="7">Radical SAM core domain-containing protein</fullName>
    </recommendedName>
</protein>
<dbReference type="InterPro" id="IPR007197">
    <property type="entry name" value="rSAM"/>
</dbReference>
<dbReference type="InterPro" id="IPR013785">
    <property type="entry name" value="Aldolase_TIM"/>
</dbReference>
<evidence type="ECO:0000256" key="5">
    <source>
        <dbReference type="ARBA" id="ARBA00023004"/>
    </source>
</evidence>
<reference evidence="8 9" key="1">
    <citation type="submission" date="2016-10" db="EMBL/GenBank/DDBJ databases">
        <authorList>
            <person name="de Groot N.N."/>
        </authorList>
    </citation>
    <scope>NUCLEOTIDE SEQUENCE [LARGE SCALE GENOMIC DNA]</scope>
    <source>
        <strain evidence="8 9">AA1</strain>
    </source>
</reference>
<dbReference type="OrthoDB" id="9800840at2"/>
<evidence type="ECO:0000259" key="7">
    <source>
        <dbReference type="Pfam" id="PF04055"/>
    </source>
</evidence>
<evidence type="ECO:0000256" key="4">
    <source>
        <dbReference type="ARBA" id="ARBA00022723"/>
    </source>
</evidence>
<dbReference type="AlphaFoldDB" id="A0A1G5G971"/>
<evidence type="ECO:0000313" key="8">
    <source>
        <dbReference type="EMBL" id="SCY48024.1"/>
    </source>
</evidence>
<dbReference type="Gene3D" id="3.20.20.70">
    <property type="entry name" value="Aldolase class I"/>
    <property type="match status" value="1"/>
</dbReference>